<feature type="domain" description="LRAT" evidence="5">
    <location>
        <begin position="1"/>
        <end position="113"/>
    </location>
</feature>
<proteinExistence type="inferred from homology"/>
<dbReference type="Ensembl" id="ENSHHUT00000040576.1">
    <property type="protein sequence ID" value="ENSHHUP00000039042.1"/>
    <property type="gene ID" value="ENSHHUG00000024312.1"/>
</dbReference>
<evidence type="ECO:0000256" key="2">
    <source>
        <dbReference type="ARBA" id="ARBA00022679"/>
    </source>
</evidence>
<reference evidence="7" key="1">
    <citation type="submission" date="2018-06" db="EMBL/GenBank/DDBJ databases">
        <title>Genome assembly of Danube salmon.</title>
        <authorList>
            <person name="Macqueen D.J."/>
            <person name="Gundappa M.K."/>
        </authorList>
    </citation>
    <scope>NUCLEOTIDE SEQUENCE [LARGE SCALE GENOMIC DNA]</scope>
</reference>
<reference evidence="6" key="3">
    <citation type="submission" date="2025-09" db="UniProtKB">
        <authorList>
            <consortium name="Ensembl"/>
        </authorList>
    </citation>
    <scope>IDENTIFICATION</scope>
</reference>
<evidence type="ECO:0000313" key="7">
    <source>
        <dbReference type="Proteomes" id="UP000314982"/>
    </source>
</evidence>
<dbReference type="InterPro" id="IPR051496">
    <property type="entry name" value="H-rev107_PLA/AT"/>
</dbReference>
<dbReference type="STRING" id="62062.ENSHHUP00000039042"/>
<organism evidence="6 7">
    <name type="scientific">Hucho hucho</name>
    <name type="common">huchen</name>
    <dbReference type="NCBI Taxonomy" id="62062"/>
    <lineage>
        <taxon>Eukaryota</taxon>
        <taxon>Metazoa</taxon>
        <taxon>Chordata</taxon>
        <taxon>Craniata</taxon>
        <taxon>Vertebrata</taxon>
        <taxon>Euteleostomi</taxon>
        <taxon>Actinopterygii</taxon>
        <taxon>Neopterygii</taxon>
        <taxon>Teleostei</taxon>
        <taxon>Protacanthopterygii</taxon>
        <taxon>Salmoniformes</taxon>
        <taxon>Salmonidae</taxon>
        <taxon>Salmoninae</taxon>
        <taxon>Hucho</taxon>
    </lineage>
</organism>
<evidence type="ECO:0000259" key="5">
    <source>
        <dbReference type="PROSITE" id="PS51934"/>
    </source>
</evidence>
<dbReference type="PANTHER" id="PTHR13943">
    <property type="entry name" value="HRAS-LIKE SUPPRESSOR - RELATED"/>
    <property type="match status" value="1"/>
</dbReference>
<dbReference type="GO" id="GO:0005737">
    <property type="term" value="C:cytoplasm"/>
    <property type="evidence" value="ECO:0007669"/>
    <property type="project" value="TreeGrafter"/>
</dbReference>
<dbReference type="GO" id="GO:0008970">
    <property type="term" value="F:phospholipase A1 activity"/>
    <property type="evidence" value="ECO:0007669"/>
    <property type="project" value="TreeGrafter"/>
</dbReference>
<dbReference type="Pfam" id="PF04970">
    <property type="entry name" value="LRAT"/>
    <property type="match status" value="1"/>
</dbReference>
<dbReference type="AlphaFoldDB" id="A0A4W5MKS0"/>
<dbReference type="Gene3D" id="3.90.1720.10">
    <property type="entry name" value="endopeptidase domain like (from Nostoc punctiforme)"/>
    <property type="match status" value="1"/>
</dbReference>
<sequence>MYNYTYMCTHTHLFLSSCFVDGPSRVAFCSFSSSSGSLSCKGTITIEALKDVAAGDPYQINNYLDDKYKPRKTDVIMGEVDKMRGRTIKYDLLGNNCEHFVTFLRYGQSESKQADDFMKNVLAGQLGLLGVMAAAVSTVTTASKHSK</sequence>
<dbReference type="PROSITE" id="PS51934">
    <property type="entry name" value="LRAT"/>
    <property type="match status" value="1"/>
</dbReference>
<keyword evidence="3" id="KW-0378">Hydrolase</keyword>
<dbReference type="Proteomes" id="UP000314982">
    <property type="component" value="Unassembled WGS sequence"/>
</dbReference>
<dbReference type="InterPro" id="IPR007053">
    <property type="entry name" value="LRAT_dom"/>
</dbReference>
<name>A0A4W5MKS0_9TELE</name>
<dbReference type="GO" id="GO:0016410">
    <property type="term" value="F:N-acyltransferase activity"/>
    <property type="evidence" value="ECO:0007669"/>
    <property type="project" value="TreeGrafter"/>
</dbReference>
<keyword evidence="4" id="KW-0443">Lipid metabolism</keyword>
<dbReference type="GeneTree" id="ENSGT00970000197087"/>
<comment type="similarity">
    <text evidence="1">Belongs to the H-rev107 family.</text>
</comment>
<evidence type="ECO:0000256" key="3">
    <source>
        <dbReference type="ARBA" id="ARBA00022801"/>
    </source>
</evidence>
<keyword evidence="2" id="KW-0808">Transferase</keyword>
<protein>
    <recommendedName>
        <fullName evidence="5">LRAT domain-containing protein</fullName>
    </recommendedName>
</protein>
<reference evidence="6" key="2">
    <citation type="submission" date="2025-08" db="UniProtKB">
        <authorList>
            <consortium name="Ensembl"/>
        </authorList>
    </citation>
    <scope>IDENTIFICATION</scope>
</reference>
<dbReference type="GO" id="GO:0070292">
    <property type="term" value="P:N-acylphosphatidylethanolamine metabolic process"/>
    <property type="evidence" value="ECO:0007669"/>
    <property type="project" value="TreeGrafter"/>
</dbReference>
<dbReference type="GO" id="GO:0004623">
    <property type="term" value="F:phospholipase A2 activity"/>
    <property type="evidence" value="ECO:0007669"/>
    <property type="project" value="TreeGrafter"/>
</dbReference>
<keyword evidence="7" id="KW-1185">Reference proteome</keyword>
<accession>A0A4W5MKS0</accession>
<evidence type="ECO:0000256" key="4">
    <source>
        <dbReference type="ARBA" id="ARBA00023098"/>
    </source>
</evidence>
<evidence type="ECO:0000256" key="1">
    <source>
        <dbReference type="ARBA" id="ARBA00007824"/>
    </source>
</evidence>
<dbReference type="PANTHER" id="PTHR13943:SF31">
    <property type="entry name" value="PHOSPHOLIPASE A AND ACYLTRANSFERASE 3"/>
    <property type="match status" value="1"/>
</dbReference>
<evidence type="ECO:0000313" key="6">
    <source>
        <dbReference type="Ensembl" id="ENSHHUP00000039042.1"/>
    </source>
</evidence>